<dbReference type="PROSITE" id="PS00545">
    <property type="entry name" value="ALDOSE_1_EPIMERASE"/>
    <property type="match status" value="1"/>
</dbReference>
<comment type="caution">
    <text evidence="6">The sequence shown here is derived from an EMBL/GenBank/DDBJ whole genome shotgun (WGS) entry which is preliminary data.</text>
</comment>
<organism evidence="6 7">
    <name type="scientific">Stakelama flava</name>
    <dbReference type="NCBI Taxonomy" id="2860338"/>
    <lineage>
        <taxon>Bacteria</taxon>
        <taxon>Pseudomonadati</taxon>
        <taxon>Pseudomonadota</taxon>
        <taxon>Alphaproteobacteria</taxon>
        <taxon>Sphingomonadales</taxon>
        <taxon>Sphingomonadaceae</taxon>
        <taxon>Stakelama</taxon>
    </lineage>
</organism>
<comment type="catalytic activity">
    <reaction evidence="1 5">
        <text>alpha-D-glucose = beta-D-glucose</text>
        <dbReference type="Rhea" id="RHEA:10264"/>
        <dbReference type="ChEBI" id="CHEBI:15903"/>
        <dbReference type="ChEBI" id="CHEBI:17925"/>
        <dbReference type="EC" id="5.1.3.3"/>
    </reaction>
</comment>
<reference evidence="6 7" key="1">
    <citation type="submission" date="2021-07" db="EMBL/GenBank/DDBJ databases">
        <title>Stakelama flava sp. nov., a novel endophytic bacterium isolated from branch of Kandelia candel.</title>
        <authorList>
            <person name="Tuo L."/>
        </authorList>
    </citation>
    <scope>NUCLEOTIDE SEQUENCE [LARGE SCALE GENOMIC DNA]</scope>
    <source>
        <strain evidence="6 7">CBK3Z-3</strain>
    </source>
</reference>
<evidence type="ECO:0000256" key="1">
    <source>
        <dbReference type="ARBA" id="ARBA00001614"/>
    </source>
</evidence>
<accession>A0ABS6XP89</accession>
<dbReference type="NCBIfam" id="NF008277">
    <property type="entry name" value="PRK11055.1"/>
    <property type="match status" value="1"/>
</dbReference>
<dbReference type="Proteomes" id="UP001197214">
    <property type="component" value="Unassembled WGS sequence"/>
</dbReference>
<gene>
    <name evidence="6" type="ORF">KY084_11985</name>
</gene>
<dbReference type="InterPro" id="IPR018052">
    <property type="entry name" value="Ald1_epimerase_CS"/>
</dbReference>
<keyword evidence="5" id="KW-0413">Isomerase</keyword>
<dbReference type="CDD" id="cd09019">
    <property type="entry name" value="galactose_mutarotase_like"/>
    <property type="match status" value="1"/>
</dbReference>
<sequence length="386" mass="42122">MHVYCWWFSHRVRPIAPQEQKTGTAIMEATREQFGILEDGTAIEMVTLKNRAGITAKVITLGAALQSLLLPDRDGLFADVVLGHDTPLEYMSGSCFFGGSIGRYANRIAGGTFMLDGKRYQLPVNDDPNCLHGGNGFDKRVWAIKSMSDGPPASVVLHYRSVDGDQGFPGNLDITATYSLDDQGRLAIEYEAATDAPTIVSLTNHSYFNLAGADADRSALESLLTLDADYFTPVDETLIPTGEIRRVEDTPFDFRAGVRPAARVRDAGCEQLRIARGYDQNMVLSGEAGTLRRAARLEDPQSGRVVELSTTAPGMQFYSGNFLDGTIVGKGGTLYRQGDGIAFEPQLFPDSPNQPDFPSARLDPGSIYRNRIVYDFFTADAVPSVQ</sequence>
<dbReference type="EMBL" id="JAHWZX010000011">
    <property type="protein sequence ID" value="MBW4331588.1"/>
    <property type="molecule type" value="Genomic_DNA"/>
</dbReference>
<keyword evidence="7" id="KW-1185">Reference proteome</keyword>
<dbReference type="PANTHER" id="PTHR10091">
    <property type="entry name" value="ALDOSE-1-EPIMERASE"/>
    <property type="match status" value="1"/>
</dbReference>
<dbReference type="InterPro" id="IPR008183">
    <property type="entry name" value="Aldose_1/G6P_1-epimerase"/>
</dbReference>
<comment type="similarity">
    <text evidence="2 5">Belongs to the aldose epimerase family.</text>
</comment>
<dbReference type="InterPro" id="IPR047215">
    <property type="entry name" value="Galactose_mutarotase-like"/>
</dbReference>
<name>A0ABS6XP89_9SPHN</name>
<evidence type="ECO:0000256" key="3">
    <source>
        <dbReference type="ARBA" id="ARBA00013185"/>
    </source>
</evidence>
<protein>
    <recommendedName>
        <fullName evidence="4 5">Aldose 1-epimerase</fullName>
        <ecNumber evidence="3 5">5.1.3.3</ecNumber>
    </recommendedName>
</protein>
<dbReference type="InterPro" id="IPR015443">
    <property type="entry name" value="Aldose_1-epimerase"/>
</dbReference>
<dbReference type="PANTHER" id="PTHR10091:SF0">
    <property type="entry name" value="GALACTOSE MUTAROTASE"/>
    <property type="match status" value="1"/>
</dbReference>
<evidence type="ECO:0000256" key="4">
    <source>
        <dbReference type="ARBA" id="ARBA00014165"/>
    </source>
</evidence>
<dbReference type="PIRSF" id="PIRSF005096">
    <property type="entry name" value="GALM"/>
    <property type="match status" value="1"/>
</dbReference>
<evidence type="ECO:0000313" key="7">
    <source>
        <dbReference type="Proteomes" id="UP001197214"/>
    </source>
</evidence>
<evidence type="ECO:0000256" key="2">
    <source>
        <dbReference type="ARBA" id="ARBA00006206"/>
    </source>
</evidence>
<evidence type="ECO:0000256" key="5">
    <source>
        <dbReference type="PIRNR" id="PIRNR005096"/>
    </source>
</evidence>
<keyword evidence="5" id="KW-0119">Carbohydrate metabolism</keyword>
<dbReference type="EC" id="5.1.3.3" evidence="3 5"/>
<evidence type="ECO:0000313" key="6">
    <source>
        <dbReference type="EMBL" id="MBW4331588.1"/>
    </source>
</evidence>
<proteinExistence type="inferred from homology"/>
<comment type="pathway">
    <text evidence="5">Carbohydrate metabolism; hexose metabolism.</text>
</comment>
<dbReference type="Pfam" id="PF01263">
    <property type="entry name" value="Aldose_epim"/>
    <property type="match status" value="1"/>
</dbReference>